<feature type="transmembrane region" description="Helical" evidence="7">
    <location>
        <begin position="313"/>
        <end position="335"/>
    </location>
</feature>
<dbReference type="PROSITE" id="PS51379">
    <property type="entry name" value="4FE4S_FER_2"/>
    <property type="match status" value="2"/>
</dbReference>
<feature type="domain" description="4Fe-4S ferredoxin-type" evidence="8">
    <location>
        <begin position="402"/>
        <end position="422"/>
    </location>
</feature>
<gene>
    <name evidence="9" type="ORF">TTHT_2218</name>
</gene>
<name>A0A7R6PVY0_9BACT</name>
<feature type="transmembrane region" description="Helical" evidence="7">
    <location>
        <begin position="241"/>
        <end position="268"/>
    </location>
</feature>
<proteinExistence type="predicted"/>
<dbReference type="InterPro" id="IPR017900">
    <property type="entry name" value="4Fe4S_Fe_S_CS"/>
</dbReference>
<keyword evidence="6" id="KW-0411">Iron-sulfur</keyword>
<keyword evidence="7" id="KW-0812">Transmembrane</keyword>
<keyword evidence="4" id="KW-0249">Electron transport</keyword>
<feature type="transmembrane region" description="Helical" evidence="7">
    <location>
        <begin position="134"/>
        <end position="153"/>
    </location>
</feature>
<keyword evidence="2" id="KW-0004">4Fe-4S</keyword>
<dbReference type="Proteomes" id="UP000595564">
    <property type="component" value="Chromosome"/>
</dbReference>
<keyword evidence="7" id="KW-0472">Membrane</keyword>
<keyword evidence="10" id="KW-1185">Reference proteome</keyword>
<feature type="transmembrane region" description="Helical" evidence="7">
    <location>
        <begin position="39"/>
        <end position="56"/>
    </location>
</feature>
<feature type="transmembrane region" description="Helical" evidence="7">
    <location>
        <begin position="16"/>
        <end position="33"/>
    </location>
</feature>
<protein>
    <submittedName>
        <fullName evidence="9">4Fe-4S ferredoxin</fullName>
    </submittedName>
</protein>
<dbReference type="GO" id="GO:0051539">
    <property type="term" value="F:4 iron, 4 sulfur cluster binding"/>
    <property type="evidence" value="ECO:0007669"/>
    <property type="project" value="UniProtKB-KW"/>
</dbReference>
<dbReference type="InterPro" id="IPR051684">
    <property type="entry name" value="Electron_Trans/Redox"/>
</dbReference>
<evidence type="ECO:0000313" key="9">
    <source>
        <dbReference type="EMBL" id="BBB33642.1"/>
    </source>
</evidence>
<evidence type="ECO:0000256" key="3">
    <source>
        <dbReference type="ARBA" id="ARBA00022723"/>
    </source>
</evidence>
<feature type="transmembrane region" description="Helical" evidence="7">
    <location>
        <begin position="165"/>
        <end position="185"/>
    </location>
</feature>
<dbReference type="GO" id="GO:0046872">
    <property type="term" value="F:metal ion binding"/>
    <property type="evidence" value="ECO:0007669"/>
    <property type="project" value="UniProtKB-KW"/>
</dbReference>
<evidence type="ECO:0000256" key="6">
    <source>
        <dbReference type="ARBA" id="ARBA00023014"/>
    </source>
</evidence>
<keyword evidence="5" id="KW-0408">Iron</keyword>
<feature type="transmembrane region" description="Helical" evidence="7">
    <location>
        <begin position="197"/>
        <end position="221"/>
    </location>
</feature>
<evidence type="ECO:0000256" key="5">
    <source>
        <dbReference type="ARBA" id="ARBA00023004"/>
    </source>
</evidence>
<feature type="transmembrane region" description="Helical" evidence="7">
    <location>
        <begin position="432"/>
        <end position="448"/>
    </location>
</feature>
<keyword evidence="7" id="KW-1133">Transmembrane helix</keyword>
<dbReference type="SUPFAM" id="SSF54862">
    <property type="entry name" value="4Fe-4S ferredoxins"/>
    <property type="match status" value="1"/>
</dbReference>
<feature type="transmembrane region" description="Helical" evidence="7">
    <location>
        <begin position="63"/>
        <end position="87"/>
    </location>
</feature>
<dbReference type="RefSeq" id="WP_201327957.1">
    <property type="nucleotide sequence ID" value="NZ_AP017470.1"/>
</dbReference>
<feature type="transmembrane region" description="Helical" evidence="7">
    <location>
        <begin position="93"/>
        <end position="114"/>
    </location>
</feature>
<evidence type="ECO:0000256" key="2">
    <source>
        <dbReference type="ARBA" id="ARBA00022485"/>
    </source>
</evidence>
<dbReference type="KEGG" id="thyd:TTHT_2218"/>
<keyword evidence="1" id="KW-0813">Transport</keyword>
<keyword evidence="3" id="KW-0479">Metal-binding</keyword>
<evidence type="ECO:0000256" key="4">
    <source>
        <dbReference type="ARBA" id="ARBA00022982"/>
    </source>
</evidence>
<dbReference type="Gene3D" id="3.30.70.20">
    <property type="match status" value="1"/>
</dbReference>
<dbReference type="EMBL" id="AP017470">
    <property type="protein sequence ID" value="BBB33642.1"/>
    <property type="molecule type" value="Genomic_DNA"/>
</dbReference>
<dbReference type="PANTHER" id="PTHR30176">
    <property type="entry name" value="FERREDOXIN-TYPE PROTEIN NAPH"/>
    <property type="match status" value="1"/>
</dbReference>
<evidence type="ECO:0000259" key="8">
    <source>
        <dbReference type="PROSITE" id="PS51379"/>
    </source>
</evidence>
<dbReference type="GO" id="GO:0005886">
    <property type="term" value="C:plasma membrane"/>
    <property type="evidence" value="ECO:0007669"/>
    <property type="project" value="TreeGrafter"/>
</dbReference>
<accession>A0A7R6PVY0</accession>
<sequence length="450" mass="50704">MKETNKLIKILERIKNFFVVFPVILSMVILAAHFSRHNIPNLTLFTLFFPLILFSKREWVKKVTLVFLILGFFEWIRTTYILTMVRIQIHQPFIRMIIILVTVAILTLISGLVFKTERLKKRYSQNSNTASMSAWAFILTSLVLFIASIKTPIKILLADRFLPGAGGIEILLLATYSAFISEKLFNSKKIDRIRSKIWLFFSIVFFSQLILGLLGLNKFLMTGKLHLPVPAMIVGGPIYRGYGLFMPILLIVTIIFVGPAWCSYLCYIGAWDNTLARKTKIPKAFSVKYRIIQGSILIAIALGAYLLKSLGVNWVIASVLGGLFGIIGVGIMIFVSRKLGVLVHCTTYCPIGIITTTLGKLNPFRIRINRDTCTNCMACTYACRYNSLTKENVKNGKAGFFCTLCGDCLTACPHSSIEYAFYNKYTITARKVFFVLIAVFHAVFLGVARI</sequence>
<evidence type="ECO:0000256" key="1">
    <source>
        <dbReference type="ARBA" id="ARBA00022448"/>
    </source>
</evidence>
<dbReference type="PANTHER" id="PTHR30176:SF3">
    <property type="entry name" value="FERREDOXIN-TYPE PROTEIN NAPH"/>
    <property type="match status" value="1"/>
</dbReference>
<dbReference type="PROSITE" id="PS00198">
    <property type="entry name" value="4FE4S_FER_1"/>
    <property type="match status" value="1"/>
</dbReference>
<reference evidence="9 10" key="1">
    <citation type="journal article" date="2012" name="Extremophiles">
        <title>Thermotomaculum hydrothermale gen. nov., sp. nov., a novel heterotrophic thermophile within the phylum Acidobacteria from a deep-sea hydrothermal vent chimney in the Southern Okinawa Trough.</title>
        <authorList>
            <person name="Izumi H."/>
            <person name="Nunoura T."/>
            <person name="Miyazaki M."/>
            <person name="Mino S."/>
            <person name="Toki T."/>
            <person name="Takai K."/>
            <person name="Sako Y."/>
            <person name="Sawabe T."/>
            <person name="Nakagawa S."/>
        </authorList>
    </citation>
    <scope>NUCLEOTIDE SEQUENCE [LARGE SCALE GENOMIC DNA]</scope>
    <source>
        <strain evidence="9 10">AC55</strain>
    </source>
</reference>
<evidence type="ECO:0000256" key="7">
    <source>
        <dbReference type="SAM" id="Phobius"/>
    </source>
</evidence>
<dbReference type="Pfam" id="PF12801">
    <property type="entry name" value="Fer4_5"/>
    <property type="match status" value="2"/>
</dbReference>
<organism evidence="9 10">
    <name type="scientific">Thermotomaculum hydrothermale</name>
    <dbReference type="NCBI Taxonomy" id="981385"/>
    <lineage>
        <taxon>Bacteria</taxon>
        <taxon>Pseudomonadati</taxon>
        <taxon>Acidobacteriota</taxon>
        <taxon>Holophagae</taxon>
        <taxon>Thermotomaculales</taxon>
        <taxon>Thermotomaculaceae</taxon>
        <taxon>Thermotomaculum</taxon>
    </lineage>
</organism>
<feature type="transmembrane region" description="Helical" evidence="7">
    <location>
        <begin position="289"/>
        <end position="307"/>
    </location>
</feature>
<dbReference type="InterPro" id="IPR017896">
    <property type="entry name" value="4Fe4S_Fe-S-bd"/>
</dbReference>
<dbReference type="AlphaFoldDB" id="A0A7R6PVY0"/>
<feature type="domain" description="4Fe-4S ferredoxin-type" evidence="8">
    <location>
        <begin position="364"/>
        <end position="393"/>
    </location>
</feature>
<evidence type="ECO:0000313" key="10">
    <source>
        <dbReference type="Proteomes" id="UP000595564"/>
    </source>
</evidence>